<sequence length="81" mass="9716">MTTRNLYWWTFRLSSLFIVPGFFVDFEMVLLIQTFLFLHVRSGLGTLIDDYVHNRKTKFVFLLALRILSVEMPRYVLELLL</sequence>
<proteinExistence type="predicted"/>
<keyword evidence="1" id="KW-0812">Transmembrane</keyword>
<reference evidence="2" key="1">
    <citation type="submission" date="2013-09" db="EMBL/GenBank/DDBJ databases">
        <title>Complete mitochondrion genomes reveal florideophycean red algal diversity.</title>
        <authorList>
            <person name="Yang E.C."/>
            <person name="Kim K.M."/>
            <person name="Kim S.Y."/>
            <person name="Yoon H.S."/>
        </authorList>
    </citation>
    <scope>NUCLEOTIDE SEQUENCE</scope>
</reference>
<geneLocation type="mitochondrion" evidence="2"/>
<evidence type="ECO:0000313" key="2">
    <source>
        <dbReference type="EMBL" id="AHB62118.1"/>
    </source>
</evidence>
<dbReference type="GO" id="GO:0016020">
    <property type="term" value="C:membrane"/>
    <property type="evidence" value="ECO:0007669"/>
    <property type="project" value="InterPro"/>
</dbReference>
<keyword evidence="2" id="KW-0496">Mitochondrion</keyword>
<gene>
    <name evidence="2" type="primary">sdhD</name>
    <name evidence="2" type="ORF">Ahnf.plic.mt.31</name>
</gene>
<keyword evidence="1" id="KW-1133">Transmembrane helix</keyword>
<dbReference type="GeneID" id="22834566"/>
<feature type="transmembrane region" description="Helical" evidence="1">
    <location>
        <begin position="16"/>
        <end position="38"/>
    </location>
</feature>
<evidence type="ECO:0000256" key="1">
    <source>
        <dbReference type="SAM" id="Phobius"/>
    </source>
</evidence>
<protein>
    <submittedName>
        <fullName evidence="2">Succinate:cytochrome c oxidoreductase subunit 4</fullName>
    </submittedName>
</protein>
<dbReference type="RefSeq" id="YP_009114055.1">
    <property type="nucleotide sequence ID" value="NC_026054.1"/>
</dbReference>
<organism evidence="2">
    <name type="scientific">Ahnfeltia plicata</name>
    <dbReference type="NCBI Taxonomy" id="28023"/>
    <lineage>
        <taxon>Eukaryota</taxon>
        <taxon>Rhodophyta</taxon>
        <taxon>Florideophyceae</taxon>
        <taxon>Ahnfeltiophycidae</taxon>
        <taxon>Ahnfeltiales</taxon>
        <taxon>Ahnfeltiaceae</taxon>
        <taxon>Ahnfeltia</taxon>
    </lineage>
</organism>
<dbReference type="EMBL" id="KF649303">
    <property type="protein sequence ID" value="AHB62118.1"/>
    <property type="molecule type" value="Genomic_DNA"/>
</dbReference>
<dbReference type="Gene3D" id="1.20.1300.10">
    <property type="entry name" value="Fumarate reductase/succinate dehydrogenase, transmembrane subunit"/>
    <property type="match status" value="1"/>
</dbReference>
<dbReference type="InterPro" id="IPR034804">
    <property type="entry name" value="SQR/QFR_C/D"/>
</dbReference>
<accession>A0A0A7A701</accession>
<dbReference type="AlphaFoldDB" id="A0A0A7A701"/>
<dbReference type="SUPFAM" id="SSF81343">
    <property type="entry name" value="Fumarate reductase respiratory complex transmembrane subunits"/>
    <property type="match status" value="1"/>
</dbReference>
<name>A0A0A7A701_9FLOR</name>
<keyword evidence="1" id="KW-0472">Membrane</keyword>